<keyword evidence="1 5" id="KW-0963">Cytoplasm</keyword>
<dbReference type="SUPFAM" id="SSF50346">
    <property type="entry name" value="PRC-barrel domain"/>
    <property type="match status" value="1"/>
</dbReference>
<dbReference type="InterPro" id="IPR002676">
    <property type="entry name" value="RimM_N"/>
</dbReference>
<keyword evidence="2 5" id="KW-0690">Ribosome biogenesis</keyword>
<dbReference type="SUPFAM" id="SSF50447">
    <property type="entry name" value="Translation proteins"/>
    <property type="match status" value="1"/>
</dbReference>
<comment type="subunit">
    <text evidence="5">Binds ribosomal protein uS19.</text>
</comment>
<dbReference type="PANTHER" id="PTHR33692">
    <property type="entry name" value="RIBOSOME MATURATION FACTOR RIMM"/>
    <property type="match status" value="1"/>
</dbReference>
<protein>
    <recommendedName>
        <fullName evidence="5">Ribosome maturation factor RimM</fullName>
    </recommendedName>
</protein>
<evidence type="ECO:0000313" key="8">
    <source>
        <dbReference type="EMBL" id="MDR7296511.1"/>
    </source>
</evidence>
<evidence type="ECO:0000256" key="1">
    <source>
        <dbReference type="ARBA" id="ARBA00022490"/>
    </source>
</evidence>
<evidence type="ECO:0000256" key="4">
    <source>
        <dbReference type="ARBA" id="ARBA00023186"/>
    </source>
</evidence>
<evidence type="ECO:0000256" key="3">
    <source>
        <dbReference type="ARBA" id="ARBA00022552"/>
    </source>
</evidence>
<name>A0ABU1Z9W3_9BURK</name>
<dbReference type="Gene3D" id="2.30.30.240">
    <property type="entry name" value="PRC-barrel domain"/>
    <property type="match status" value="1"/>
</dbReference>
<dbReference type="PANTHER" id="PTHR33692:SF1">
    <property type="entry name" value="RIBOSOME MATURATION FACTOR RIMM"/>
    <property type="match status" value="1"/>
</dbReference>
<comment type="caution">
    <text evidence="8">The sequence shown here is derived from an EMBL/GenBank/DDBJ whole genome shotgun (WGS) entry which is preliminary data.</text>
</comment>
<evidence type="ECO:0000259" key="6">
    <source>
        <dbReference type="Pfam" id="PF01782"/>
    </source>
</evidence>
<organism evidence="8 9">
    <name type="scientific">Pelomonas aquatica</name>
    <dbReference type="NCBI Taxonomy" id="431058"/>
    <lineage>
        <taxon>Bacteria</taxon>
        <taxon>Pseudomonadati</taxon>
        <taxon>Pseudomonadota</taxon>
        <taxon>Betaproteobacteria</taxon>
        <taxon>Burkholderiales</taxon>
        <taxon>Sphaerotilaceae</taxon>
        <taxon>Roseateles</taxon>
    </lineage>
</organism>
<evidence type="ECO:0000256" key="5">
    <source>
        <dbReference type="HAMAP-Rule" id="MF_00014"/>
    </source>
</evidence>
<comment type="function">
    <text evidence="5">An accessory protein needed during the final step in the assembly of 30S ribosomal subunit, possibly for assembly of the head region. Essential for efficient processing of 16S rRNA. May be needed both before and after RbfA during the maturation of 16S rRNA. It has affinity for free ribosomal 30S subunits but not for 70S ribosomes.</text>
</comment>
<keyword evidence="4 5" id="KW-0143">Chaperone</keyword>
<keyword evidence="9" id="KW-1185">Reference proteome</keyword>
<comment type="domain">
    <text evidence="5">The PRC barrel domain binds ribosomal protein uS19.</text>
</comment>
<dbReference type="InterPro" id="IPR011961">
    <property type="entry name" value="RimM"/>
</dbReference>
<dbReference type="Gene3D" id="2.40.30.60">
    <property type="entry name" value="RimM"/>
    <property type="match status" value="1"/>
</dbReference>
<evidence type="ECO:0000259" key="7">
    <source>
        <dbReference type="Pfam" id="PF24986"/>
    </source>
</evidence>
<feature type="domain" description="Ribosome maturation factor RimM PRC barrel" evidence="7">
    <location>
        <begin position="125"/>
        <end position="196"/>
    </location>
</feature>
<sequence>MAAGNKPQQDGASAPFFASDSAWPDDLVQVGHILDAWGVKGWFKVQAYSNQGDALFSAKRWFLKGVGPKAGQRELKILALREHGEGLVASADGIDDRNGAEALRGFELWISRADFPRAGDGEYYWVDLIGLDVVNREGQALGRVIGLIDTGPHAVLRILPPGIEEPAKPDQEKLIPFVGAFVDDVSLEARQIRVDWGLDY</sequence>
<reference evidence="8 9" key="1">
    <citation type="submission" date="2023-07" db="EMBL/GenBank/DDBJ databases">
        <title>Sorghum-associated microbial communities from plants grown in Nebraska, USA.</title>
        <authorList>
            <person name="Schachtman D."/>
        </authorList>
    </citation>
    <scope>NUCLEOTIDE SEQUENCE [LARGE SCALE GENOMIC DNA]</scope>
    <source>
        <strain evidence="8 9">BE310</strain>
    </source>
</reference>
<accession>A0ABU1Z9W3</accession>
<keyword evidence="3 5" id="KW-0698">rRNA processing</keyword>
<dbReference type="Proteomes" id="UP001180536">
    <property type="component" value="Unassembled WGS sequence"/>
</dbReference>
<comment type="subcellular location">
    <subcellularLocation>
        <location evidence="5">Cytoplasm</location>
    </subcellularLocation>
</comment>
<dbReference type="NCBIfam" id="TIGR02273">
    <property type="entry name" value="16S_RimM"/>
    <property type="match status" value="1"/>
</dbReference>
<proteinExistence type="inferred from homology"/>
<dbReference type="RefSeq" id="WP_056877889.1">
    <property type="nucleotide sequence ID" value="NZ_JAVDXQ010000002.1"/>
</dbReference>
<dbReference type="InterPro" id="IPR056792">
    <property type="entry name" value="PRC_RimM"/>
</dbReference>
<dbReference type="HAMAP" id="MF_00014">
    <property type="entry name" value="Ribosome_mat_RimM"/>
    <property type="match status" value="1"/>
</dbReference>
<comment type="similarity">
    <text evidence="5">Belongs to the RimM family.</text>
</comment>
<evidence type="ECO:0000313" key="9">
    <source>
        <dbReference type="Proteomes" id="UP001180536"/>
    </source>
</evidence>
<dbReference type="InterPro" id="IPR011033">
    <property type="entry name" value="PRC_barrel-like_sf"/>
</dbReference>
<dbReference type="Pfam" id="PF01782">
    <property type="entry name" value="RimM"/>
    <property type="match status" value="1"/>
</dbReference>
<dbReference type="InterPro" id="IPR036976">
    <property type="entry name" value="RimM_N_sf"/>
</dbReference>
<feature type="domain" description="RimM N-terminal" evidence="6">
    <location>
        <begin position="29"/>
        <end position="113"/>
    </location>
</feature>
<dbReference type="Pfam" id="PF24986">
    <property type="entry name" value="PRC_RimM"/>
    <property type="match status" value="1"/>
</dbReference>
<dbReference type="EMBL" id="JAVDXQ010000002">
    <property type="protein sequence ID" value="MDR7296511.1"/>
    <property type="molecule type" value="Genomic_DNA"/>
</dbReference>
<gene>
    <name evidence="5" type="primary">rimM</name>
    <name evidence="8" type="ORF">J2X16_001850</name>
</gene>
<dbReference type="InterPro" id="IPR009000">
    <property type="entry name" value="Transl_B-barrel_sf"/>
</dbReference>
<evidence type="ECO:0000256" key="2">
    <source>
        <dbReference type="ARBA" id="ARBA00022517"/>
    </source>
</evidence>